<name>A0A5C0SFX2_CRATE</name>
<dbReference type="Gene3D" id="3.40.50.10330">
    <property type="entry name" value="Probable inorganic polyphosphate/atp-NAD kinase, domain 1"/>
    <property type="match status" value="1"/>
</dbReference>
<dbReference type="InterPro" id="IPR016064">
    <property type="entry name" value="NAD/diacylglycerol_kinase_sf"/>
</dbReference>
<dbReference type="InterPro" id="IPR017438">
    <property type="entry name" value="ATP-NAD_kinase_N"/>
</dbReference>
<dbReference type="GO" id="GO:0051287">
    <property type="term" value="F:NAD binding"/>
    <property type="evidence" value="ECO:0007669"/>
    <property type="project" value="UniProtKB-ARBA"/>
</dbReference>
<protein>
    <submittedName>
        <fullName evidence="1">ATP-NAD kinase</fullName>
    </submittedName>
</protein>
<organism evidence="1 2">
    <name type="scientific">Crassaminicella thermophila</name>
    <dbReference type="NCBI Taxonomy" id="2599308"/>
    <lineage>
        <taxon>Bacteria</taxon>
        <taxon>Bacillati</taxon>
        <taxon>Bacillota</taxon>
        <taxon>Clostridia</taxon>
        <taxon>Eubacteriales</taxon>
        <taxon>Clostridiaceae</taxon>
        <taxon>Crassaminicella</taxon>
    </lineage>
</organism>
<dbReference type="GO" id="GO:0003951">
    <property type="term" value="F:NAD+ kinase activity"/>
    <property type="evidence" value="ECO:0007669"/>
    <property type="project" value="InterPro"/>
</dbReference>
<accession>A0A5C0SFX2</accession>
<dbReference type="SUPFAM" id="SSF111331">
    <property type="entry name" value="NAD kinase/diacylglycerol kinase-like"/>
    <property type="match status" value="1"/>
</dbReference>
<dbReference type="PANTHER" id="PTHR40697">
    <property type="entry name" value="ACETOIN CATABOLISM PROTEIN X"/>
    <property type="match status" value="1"/>
</dbReference>
<keyword evidence="1" id="KW-0418">Kinase</keyword>
<dbReference type="PIRSF" id="PIRSF016907">
    <property type="entry name" value="Kin_ATP-NAD"/>
    <property type="match status" value="1"/>
</dbReference>
<dbReference type="PANTHER" id="PTHR40697:SF2">
    <property type="entry name" value="ATP-NAD KINASE-RELATED"/>
    <property type="match status" value="1"/>
</dbReference>
<dbReference type="GO" id="GO:0005524">
    <property type="term" value="F:ATP binding"/>
    <property type="evidence" value="ECO:0007669"/>
    <property type="project" value="UniProtKB-ARBA"/>
</dbReference>
<dbReference type="AlphaFoldDB" id="A0A5C0SFX2"/>
<dbReference type="Pfam" id="PF20143">
    <property type="entry name" value="NAD_kinase_C"/>
    <property type="match status" value="1"/>
</dbReference>
<dbReference type="InterPro" id="IPR039065">
    <property type="entry name" value="AcoX-like"/>
</dbReference>
<dbReference type="EMBL" id="CP042243">
    <property type="protein sequence ID" value="QEK11839.1"/>
    <property type="molecule type" value="Genomic_DNA"/>
</dbReference>
<dbReference type="InterPro" id="IPR011386">
    <property type="entry name" value="Put_ATP-NAD_kin"/>
</dbReference>
<dbReference type="OrthoDB" id="5511344at2"/>
<gene>
    <name evidence="1" type="ORF">FQB35_05355</name>
</gene>
<dbReference type="Pfam" id="PF01513">
    <property type="entry name" value="NAD_kinase"/>
    <property type="match status" value="1"/>
</dbReference>
<dbReference type="InterPro" id="IPR002504">
    <property type="entry name" value="NADK"/>
</dbReference>
<dbReference type="RefSeq" id="WP_148808994.1">
    <property type="nucleotide sequence ID" value="NZ_CP042243.1"/>
</dbReference>
<dbReference type="GO" id="GO:0006741">
    <property type="term" value="P:NADP+ biosynthetic process"/>
    <property type="evidence" value="ECO:0007669"/>
    <property type="project" value="InterPro"/>
</dbReference>
<dbReference type="Proteomes" id="UP000324646">
    <property type="component" value="Chromosome"/>
</dbReference>
<keyword evidence="2" id="KW-1185">Reference proteome</keyword>
<evidence type="ECO:0000313" key="2">
    <source>
        <dbReference type="Proteomes" id="UP000324646"/>
    </source>
</evidence>
<evidence type="ECO:0000313" key="1">
    <source>
        <dbReference type="EMBL" id="QEK11839.1"/>
    </source>
</evidence>
<reference evidence="1 2" key="1">
    <citation type="submission" date="2019-07" db="EMBL/GenBank/DDBJ databases">
        <title>Complete genome of Crassaminicella thermophila SY095.</title>
        <authorList>
            <person name="Li X."/>
        </authorList>
    </citation>
    <scope>NUCLEOTIDE SEQUENCE [LARGE SCALE GENOMIC DNA]</scope>
    <source>
        <strain evidence="1 2">SY095</strain>
    </source>
</reference>
<keyword evidence="1" id="KW-0808">Transferase</keyword>
<sequence length="369" mass="40901">MKKLGLIVNPIAGMGGRVGLKGTDYVLEKARALGALPQAPNRTVMTLKELNKIKDQIEIVTCSGDMGENEAKKCGFKTRVVFASPNRDTTKQDTFDAAKKMLEENVELLLFAGGDGTAIDIYNAIGEHLTVVGIPAGVKIHSAVYASSPKKAGELTLLYLQDSVPKIKEVEVMDIDEEAFRRGSVKTRLYGYLKIPYEKRFLQGKKSGSVMSDQASQELIAFDIVDNMKEDIYYIIGPGSTTRPIMKLLDLPYTLLGVDLIHNKKLIKNDLSEKELLEEIGRKSCKMIITPIGGQGYLFGRGNQQISPDVIRKVGKENIIVVATKQKIQSLYGRPFLVDTGDVELDKQLNGYIRVTIGYKEQMMYKIES</sequence>
<dbReference type="KEGG" id="crs:FQB35_05355"/>
<proteinExistence type="predicted"/>